<proteinExistence type="predicted"/>
<dbReference type="Proteomes" id="UP001341840">
    <property type="component" value="Unassembled WGS sequence"/>
</dbReference>
<sequence length="96" mass="10439">MTSNPLLRRMEKLLMNLGKGGSLRTKTIEEALDLIELVATNQYMNFSGRNTMKKDVMEVDFVNALMAQLSAMSKKLEKLATSAVGTQIACGLCGGP</sequence>
<gene>
    <name evidence="1" type="ORF">PIB30_099617</name>
</gene>
<protein>
    <submittedName>
        <fullName evidence="1">Uncharacterized protein</fullName>
    </submittedName>
</protein>
<evidence type="ECO:0000313" key="2">
    <source>
        <dbReference type="Proteomes" id="UP001341840"/>
    </source>
</evidence>
<keyword evidence="2" id="KW-1185">Reference proteome</keyword>
<organism evidence="1 2">
    <name type="scientific">Stylosanthes scabra</name>
    <dbReference type="NCBI Taxonomy" id="79078"/>
    <lineage>
        <taxon>Eukaryota</taxon>
        <taxon>Viridiplantae</taxon>
        <taxon>Streptophyta</taxon>
        <taxon>Embryophyta</taxon>
        <taxon>Tracheophyta</taxon>
        <taxon>Spermatophyta</taxon>
        <taxon>Magnoliopsida</taxon>
        <taxon>eudicotyledons</taxon>
        <taxon>Gunneridae</taxon>
        <taxon>Pentapetalae</taxon>
        <taxon>rosids</taxon>
        <taxon>fabids</taxon>
        <taxon>Fabales</taxon>
        <taxon>Fabaceae</taxon>
        <taxon>Papilionoideae</taxon>
        <taxon>50 kb inversion clade</taxon>
        <taxon>dalbergioids sensu lato</taxon>
        <taxon>Dalbergieae</taxon>
        <taxon>Pterocarpus clade</taxon>
        <taxon>Stylosanthes</taxon>
    </lineage>
</organism>
<name>A0ABU6WWU4_9FABA</name>
<accession>A0ABU6WWU4</accession>
<dbReference type="EMBL" id="JASCZI010183928">
    <property type="protein sequence ID" value="MED6189804.1"/>
    <property type="molecule type" value="Genomic_DNA"/>
</dbReference>
<evidence type="ECO:0000313" key="1">
    <source>
        <dbReference type="EMBL" id="MED6189804.1"/>
    </source>
</evidence>
<comment type="caution">
    <text evidence="1">The sequence shown here is derived from an EMBL/GenBank/DDBJ whole genome shotgun (WGS) entry which is preliminary data.</text>
</comment>
<reference evidence="1 2" key="1">
    <citation type="journal article" date="2023" name="Plants (Basel)">
        <title>Bridging the Gap: Combining Genomics and Transcriptomics Approaches to Understand Stylosanthes scabra, an Orphan Legume from the Brazilian Caatinga.</title>
        <authorList>
            <person name="Ferreira-Neto J.R.C."/>
            <person name="da Silva M.D."/>
            <person name="Binneck E."/>
            <person name="de Melo N.F."/>
            <person name="da Silva R.H."/>
            <person name="de Melo A.L.T.M."/>
            <person name="Pandolfi V."/>
            <person name="Bustamante F.O."/>
            <person name="Brasileiro-Vidal A.C."/>
            <person name="Benko-Iseppon A.M."/>
        </authorList>
    </citation>
    <scope>NUCLEOTIDE SEQUENCE [LARGE SCALE GENOMIC DNA]</scope>
    <source>
        <tissue evidence="1">Leaves</tissue>
    </source>
</reference>